<gene>
    <name evidence="2" type="ORF">SAMN04488128_106411</name>
</gene>
<dbReference type="Proteomes" id="UP000190367">
    <property type="component" value="Unassembled WGS sequence"/>
</dbReference>
<evidence type="ECO:0000313" key="2">
    <source>
        <dbReference type="EMBL" id="SKA44471.1"/>
    </source>
</evidence>
<organism evidence="2 3">
    <name type="scientific">Chitinophaga eiseniae</name>
    <dbReference type="NCBI Taxonomy" id="634771"/>
    <lineage>
        <taxon>Bacteria</taxon>
        <taxon>Pseudomonadati</taxon>
        <taxon>Bacteroidota</taxon>
        <taxon>Chitinophagia</taxon>
        <taxon>Chitinophagales</taxon>
        <taxon>Chitinophagaceae</taxon>
        <taxon>Chitinophaga</taxon>
    </lineage>
</organism>
<evidence type="ECO:0000313" key="3">
    <source>
        <dbReference type="Proteomes" id="UP000190367"/>
    </source>
</evidence>
<dbReference type="Pfam" id="PF22481">
    <property type="entry name" value="DUF6985"/>
    <property type="match status" value="1"/>
</dbReference>
<dbReference type="InterPro" id="IPR054254">
    <property type="entry name" value="DUF6985"/>
</dbReference>
<proteinExistence type="predicted"/>
<feature type="domain" description="DUF6985" evidence="1">
    <location>
        <begin position="163"/>
        <end position="317"/>
    </location>
</feature>
<reference evidence="3" key="1">
    <citation type="submission" date="2017-02" db="EMBL/GenBank/DDBJ databases">
        <authorList>
            <person name="Varghese N."/>
            <person name="Submissions S."/>
        </authorList>
    </citation>
    <scope>NUCLEOTIDE SEQUENCE [LARGE SCALE GENOMIC DNA]</scope>
    <source>
        <strain evidence="3">DSM 22224</strain>
    </source>
</reference>
<accession>A0A1T4TW07</accession>
<dbReference type="AlphaFoldDB" id="A0A1T4TW07"/>
<name>A0A1T4TW07_9BACT</name>
<evidence type="ECO:0000259" key="1">
    <source>
        <dbReference type="Pfam" id="PF22481"/>
    </source>
</evidence>
<protein>
    <recommendedName>
        <fullName evidence="1">DUF6985 domain-containing protein</fullName>
    </recommendedName>
</protein>
<dbReference type="EMBL" id="FUWZ01000006">
    <property type="protein sequence ID" value="SKA44471.1"/>
    <property type="molecule type" value="Genomic_DNA"/>
</dbReference>
<sequence>MTGWELTELRSELLNKRSKKIKAFLKEYPLATITRDDSTMLIIRKYHPELNWRPDDPTYPTNSYRMCLAYYTISTETYYELPDLDYTAVYMSYDQKVWPFSIIIVAKEMTRTTNISELSKKLNNFERRTEEEKKAIFAGLSNEVPEVKKKIAITQTTVQSKAIGTLRQDDFEDWWTSGEIDIPFWDNQPFTITYTDFNPNEDTMFLEEADVLLSNFLAKTSVDRLAVSGHVYRNCMDFLEAIGFNEDDEVLWNMKSEEEVWRFVKCTNLYVGREPYEDKGVYLQLVCNCDWEQEHGLQLVYNKDGKLVRVSAQDGHIMGWKGSGMITD</sequence>
<dbReference type="RefSeq" id="WP_200817132.1">
    <property type="nucleotide sequence ID" value="NZ_FUWZ01000006.1"/>
</dbReference>
<keyword evidence="3" id="KW-1185">Reference proteome</keyword>